<dbReference type="EMBL" id="QEKO01000002">
    <property type="protein sequence ID" value="PVY62009.1"/>
    <property type="molecule type" value="Genomic_DNA"/>
</dbReference>
<feature type="active site" evidence="10">
    <location>
        <position position="136"/>
    </location>
</feature>
<keyword evidence="5 10" id="KW-0547">Nucleotide-binding</keyword>
<sequence length="319" mass="34895">MRLYDVPAPAKLNLFLHVTGRREDGYHLLQTVFRFIDLCDMLHFERSSDGLVVCDHEIPGLPAEENLIVRAARALQQATGAKWGARISCDKRIPAGGGLGGGSSDAATTLIALNRLWETGLNRRQLMELALPLGADVPVFVYGQPAFAEGVGEVLTGVDLPERAYLVAQPAQHVSTPHVFTDPGLTRDTKSIKMSVFADWVLRHQLQAKGGQAKQTLESGLNGSCGVFFGRNDLEPVVRARYPVIEKALAFLRQNGICARMTGSGACLFAEFVTHEQALLNQQKIIGKIPYCGDTVPVIEAAWACHGLLDHPLRYWTKD</sequence>
<gene>
    <name evidence="10" type="primary">ispE</name>
    <name evidence="13" type="ORF">C7440_1498</name>
</gene>
<evidence type="ECO:0000259" key="12">
    <source>
        <dbReference type="Pfam" id="PF08544"/>
    </source>
</evidence>
<dbReference type="PIRSF" id="PIRSF010376">
    <property type="entry name" value="IspE"/>
    <property type="match status" value="1"/>
</dbReference>
<evidence type="ECO:0000256" key="5">
    <source>
        <dbReference type="ARBA" id="ARBA00022741"/>
    </source>
</evidence>
<dbReference type="Proteomes" id="UP000246145">
    <property type="component" value="Unassembled WGS sequence"/>
</dbReference>
<dbReference type="STRING" id="1231391.GCA_000308195_01579"/>
<keyword evidence="14" id="KW-1185">Reference proteome</keyword>
<dbReference type="EC" id="2.7.1.148" evidence="2 10"/>
<dbReference type="InterPro" id="IPR004424">
    <property type="entry name" value="IspE"/>
</dbReference>
<keyword evidence="8 10" id="KW-0414">Isoprene biosynthesis</keyword>
<name>A0A2U1CLW2_9BURK</name>
<dbReference type="InterPro" id="IPR014721">
    <property type="entry name" value="Ribsml_uS5_D2-typ_fold_subgr"/>
</dbReference>
<evidence type="ECO:0000256" key="2">
    <source>
        <dbReference type="ARBA" id="ARBA00012052"/>
    </source>
</evidence>
<evidence type="ECO:0000256" key="3">
    <source>
        <dbReference type="ARBA" id="ARBA00017473"/>
    </source>
</evidence>
<evidence type="ECO:0000313" key="14">
    <source>
        <dbReference type="Proteomes" id="UP000246145"/>
    </source>
</evidence>
<dbReference type="PANTHER" id="PTHR43527">
    <property type="entry name" value="4-DIPHOSPHOCYTIDYL-2-C-METHYL-D-ERYTHRITOL KINASE, CHLOROPLASTIC"/>
    <property type="match status" value="1"/>
</dbReference>
<dbReference type="GO" id="GO:0050515">
    <property type="term" value="F:4-(cytidine 5'-diphospho)-2-C-methyl-D-erythritol kinase activity"/>
    <property type="evidence" value="ECO:0007669"/>
    <property type="project" value="UniProtKB-UniRule"/>
</dbReference>
<dbReference type="AlphaFoldDB" id="A0A2U1CLW2"/>
<feature type="domain" description="GHMP kinase C-terminal" evidence="12">
    <location>
        <begin position="230"/>
        <end position="277"/>
    </location>
</feature>
<evidence type="ECO:0000256" key="6">
    <source>
        <dbReference type="ARBA" id="ARBA00022777"/>
    </source>
</evidence>
<dbReference type="Pfam" id="PF08544">
    <property type="entry name" value="GHMP_kinases_C"/>
    <property type="match status" value="1"/>
</dbReference>
<proteinExistence type="inferred from homology"/>
<dbReference type="NCBIfam" id="TIGR00154">
    <property type="entry name" value="ispE"/>
    <property type="match status" value="1"/>
</dbReference>
<dbReference type="SUPFAM" id="SSF55060">
    <property type="entry name" value="GHMP Kinase, C-terminal domain"/>
    <property type="match status" value="1"/>
</dbReference>
<dbReference type="Gene3D" id="3.30.230.10">
    <property type="match status" value="1"/>
</dbReference>
<dbReference type="InterPro" id="IPR036554">
    <property type="entry name" value="GHMP_kinase_C_sf"/>
</dbReference>
<evidence type="ECO:0000256" key="4">
    <source>
        <dbReference type="ARBA" id="ARBA00022679"/>
    </source>
</evidence>
<evidence type="ECO:0000256" key="8">
    <source>
        <dbReference type="ARBA" id="ARBA00023229"/>
    </source>
</evidence>
<accession>A0A2U1CLW2</accession>
<dbReference type="Pfam" id="PF00288">
    <property type="entry name" value="GHMP_kinases_N"/>
    <property type="match status" value="1"/>
</dbReference>
<comment type="catalytic activity">
    <reaction evidence="10">
        <text>4-CDP-2-C-methyl-D-erythritol + ATP = 4-CDP-2-C-methyl-D-erythritol 2-phosphate + ADP + H(+)</text>
        <dbReference type="Rhea" id="RHEA:18437"/>
        <dbReference type="ChEBI" id="CHEBI:15378"/>
        <dbReference type="ChEBI" id="CHEBI:30616"/>
        <dbReference type="ChEBI" id="CHEBI:57823"/>
        <dbReference type="ChEBI" id="CHEBI:57919"/>
        <dbReference type="ChEBI" id="CHEBI:456216"/>
        <dbReference type="EC" id="2.7.1.148"/>
    </reaction>
</comment>
<evidence type="ECO:0000313" key="13">
    <source>
        <dbReference type="EMBL" id="PVY62009.1"/>
    </source>
</evidence>
<evidence type="ECO:0000256" key="7">
    <source>
        <dbReference type="ARBA" id="ARBA00022840"/>
    </source>
</evidence>
<evidence type="ECO:0000256" key="9">
    <source>
        <dbReference type="ARBA" id="ARBA00032554"/>
    </source>
</evidence>
<dbReference type="Gene3D" id="3.30.70.890">
    <property type="entry name" value="GHMP kinase, C-terminal domain"/>
    <property type="match status" value="1"/>
</dbReference>
<dbReference type="InterPro" id="IPR020568">
    <property type="entry name" value="Ribosomal_Su5_D2-typ_SF"/>
</dbReference>
<dbReference type="UniPathway" id="UPA00056">
    <property type="reaction ID" value="UER00094"/>
</dbReference>
<evidence type="ECO:0000256" key="1">
    <source>
        <dbReference type="ARBA" id="ARBA00009684"/>
    </source>
</evidence>
<keyword evidence="4 10" id="KW-0808">Transferase</keyword>
<evidence type="ECO:0000256" key="10">
    <source>
        <dbReference type="HAMAP-Rule" id="MF_00061"/>
    </source>
</evidence>
<dbReference type="PANTHER" id="PTHR43527:SF2">
    <property type="entry name" value="4-DIPHOSPHOCYTIDYL-2-C-METHYL-D-ERYTHRITOL KINASE, CHLOROPLASTIC"/>
    <property type="match status" value="1"/>
</dbReference>
<dbReference type="OrthoDB" id="9809438at2"/>
<comment type="function">
    <text evidence="10">Catalyzes the phosphorylation of the position 2 hydroxy group of 4-diphosphocytidyl-2C-methyl-D-erythritol.</text>
</comment>
<dbReference type="InterPro" id="IPR006204">
    <property type="entry name" value="GHMP_kinase_N_dom"/>
</dbReference>
<comment type="pathway">
    <text evidence="10">Isoprenoid biosynthesis; isopentenyl diphosphate biosynthesis via DXP pathway; isopentenyl diphosphate from 1-deoxy-D-xylulose 5-phosphate: step 3/6.</text>
</comment>
<feature type="active site" evidence="10">
    <location>
        <position position="11"/>
    </location>
</feature>
<comment type="similarity">
    <text evidence="1 10">Belongs to the GHMP kinase family. IspE subfamily.</text>
</comment>
<feature type="binding site" evidence="10">
    <location>
        <begin position="94"/>
        <end position="104"/>
    </location>
    <ligand>
        <name>ATP</name>
        <dbReference type="ChEBI" id="CHEBI:30616"/>
    </ligand>
</feature>
<protein>
    <recommendedName>
        <fullName evidence="3 10">4-diphosphocytidyl-2-C-methyl-D-erythritol kinase</fullName>
        <shortName evidence="10">CMK</shortName>
        <ecNumber evidence="2 10">2.7.1.148</ecNumber>
    </recommendedName>
    <alternativeName>
        <fullName evidence="9 10">4-(cytidine-5'-diphospho)-2-C-methyl-D-erythritol kinase</fullName>
    </alternativeName>
</protein>
<dbReference type="GO" id="GO:0019288">
    <property type="term" value="P:isopentenyl diphosphate biosynthetic process, methylerythritol 4-phosphate pathway"/>
    <property type="evidence" value="ECO:0007669"/>
    <property type="project" value="UniProtKB-UniRule"/>
</dbReference>
<dbReference type="GO" id="GO:0005524">
    <property type="term" value="F:ATP binding"/>
    <property type="evidence" value="ECO:0007669"/>
    <property type="project" value="UniProtKB-UniRule"/>
</dbReference>
<dbReference type="RefSeq" id="WP_017523940.1">
    <property type="nucleotide sequence ID" value="NZ_JACCEX010000002.1"/>
</dbReference>
<keyword evidence="7 10" id="KW-0067">ATP-binding</keyword>
<dbReference type="HAMAP" id="MF_00061">
    <property type="entry name" value="IspE"/>
    <property type="match status" value="1"/>
</dbReference>
<dbReference type="GO" id="GO:0016114">
    <property type="term" value="P:terpenoid biosynthetic process"/>
    <property type="evidence" value="ECO:0007669"/>
    <property type="project" value="UniProtKB-UniRule"/>
</dbReference>
<comment type="caution">
    <text evidence="13">The sequence shown here is derived from an EMBL/GenBank/DDBJ whole genome shotgun (WGS) entry which is preliminary data.</text>
</comment>
<dbReference type="SUPFAM" id="SSF54211">
    <property type="entry name" value="Ribosomal protein S5 domain 2-like"/>
    <property type="match status" value="1"/>
</dbReference>
<evidence type="ECO:0000259" key="11">
    <source>
        <dbReference type="Pfam" id="PF00288"/>
    </source>
</evidence>
<reference evidence="13 14" key="1">
    <citation type="submission" date="2018-04" db="EMBL/GenBank/DDBJ databases">
        <title>Genomic Encyclopedia of Type Strains, Phase IV (KMG-IV): sequencing the most valuable type-strain genomes for metagenomic binning, comparative biology and taxonomic classification.</title>
        <authorList>
            <person name="Goeker M."/>
        </authorList>
    </citation>
    <scope>NUCLEOTIDE SEQUENCE [LARGE SCALE GENOMIC DNA]</scope>
    <source>
        <strain evidence="13 14">DSM 10065</strain>
    </source>
</reference>
<keyword evidence="6 10" id="KW-0418">Kinase</keyword>
<dbReference type="InterPro" id="IPR013750">
    <property type="entry name" value="GHMP_kinase_C_dom"/>
</dbReference>
<organism evidence="13 14">
    <name type="scientific">Pusillimonas noertemannii</name>
    <dbReference type="NCBI Taxonomy" id="305977"/>
    <lineage>
        <taxon>Bacteria</taxon>
        <taxon>Pseudomonadati</taxon>
        <taxon>Pseudomonadota</taxon>
        <taxon>Betaproteobacteria</taxon>
        <taxon>Burkholderiales</taxon>
        <taxon>Alcaligenaceae</taxon>
        <taxon>Pusillimonas</taxon>
    </lineage>
</organism>
<feature type="domain" description="GHMP kinase N-terminal" evidence="11">
    <location>
        <begin position="66"/>
        <end position="144"/>
    </location>
</feature>